<accession>W8S2H8</accession>
<organism evidence="2 3">
    <name type="scientific">Roseicyclus elongatus DSM 19469</name>
    <dbReference type="NCBI Taxonomy" id="1294273"/>
    <lineage>
        <taxon>Bacteria</taxon>
        <taxon>Pseudomonadati</taxon>
        <taxon>Pseudomonadota</taxon>
        <taxon>Alphaproteobacteria</taxon>
        <taxon>Rhodobacterales</taxon>
        <taxon>Roseobacteraceae</taxon>
        <taxon>Roseicyclus</taxon>
    </lineage>
</organism>
<evidence type="ECO:0000259" key="1">
    <source>
        <dbReference type="Pfam" id="PF04248"/>
    </source>
</evidence>
<dbReference type="Gene3D" id="2.170.150.40">
    <property type="entry name" value="Domain of unknown function (DUF427)"/>
    <property type="match status" value="1"/>
</dbReference>
<dbReference type="PANTHER" id="PTHR43058:SF1">
    <property type="entry name" value="DUF427 DOMAIN-CONTAINING PROTEIN"/>
    <property type="match status" value="1"/>
</dbReference>
<evidence type="ECO:0000313" key="3">
    <source>
        <dbReference type="Proteomes" id="UP000019593"/>
    </source>
</evidence>
<dbReference type="InterPro" id="IPR007361">
    <property type="entry name" value="DUF427"/>
</dbReference>
<gene>
    <name evidence="2" type="ORF">roselon_00480</name>
</gene>
<dbReference type="InterPro" id="IPR038694">
    <property type="entry name" value="DUF427_sf"/>
</dbReference>
<dbReference type="PANTHER" id="PTHR43058">
    <property type="entry name" value="SLR0655 PROTEIN"/>
    <property type="match status" value="1"/>
</dbReference>
<dbReference type="KEGG" id="red:roselon_00480"/>
<sequence>MAERLRVVLAGIPIADSEAAFRVLETHHAPTYYIPQSDILMSALVPASRETWCEWKGRAAYFDLVLNGRRVRNAAWCYPAPTARFAQIRDFVSFYAGSVDEAWVGEMRVRPQPGDFYGGWVTPNLTGQIKGAAGTMHW</sequence>
<dbReference type="RefSeq" id="WP_245605397.1">
    <property type="nucleotide sequence ID" value="NZ_CP004372.1"/>
</dbReference>
<dbReference type="AlphaFoldDB" id="W8S2H8"/>
<dbReference type="EMBL" id="CP004372">
    <property type="protein sequence ID" value="AHM02921.1"/>
    <property type="molecule type" value="Genomic_DNA"/>
</dbReference>
<dbReference type="PATRIC" id="fig|1294273.3.peg.470"/>
<name>W8S2H8_9RHOB</name>
<dbReference type="Pfam" id="PF04248">
    <property type="entry name" value="NTP_transf_9"/>
    <property type="match status" value="1"/>
</dbReference>
<dbReference type="Proteomes" id="UP000019593">
    <property type="component" value="Chromosome"/>
</dbReference>
<feature type="domain" description="DUF427" evidence="1">
    <location>
        <begin position="6"/>
        <end position="96"/>
    </location>
</feature>
<keyword evidence="3" id="KW-1185">Reference proteome</keyword>
<dbReference type="HOGENOM" id="CLU_103537_0_0_5"/>
<proteinExistence type="predicted"/>
<dbReference type="eggNOG" id="COG2343">
    <property type="taxonomic scope" value="Bacteria"/>
</dbReference>
<reference evidence="2 3" key="1">
    <citation type="submission" date="2013-03" db="EMBL/GenBank/DDBJ databases">
        <authorList>
            <person name="Fiebig A."/>
            <person name="Goeker M."/>
            <person name="Klenk H.-P.P."/>
        </authorList>
    </citation>
    <scope>NUCLEOTIDE SEQUENCE [LARGE SCALE GENOMIC DNA]</scope>
    <source>
        <strain evidence="3">DSM 19469</strain>
    </source>
</reference>
<protein>
    <recommendedName>
        <fullName evidence="1">DUF427 domain-containing protein</fullName>
    </recommendedName>
</protein>
<evidence type="ECO:0000313" key="2">
    <source>
        <dbReference type="EMBL" id="AHM02921.1"/>
    </source>
</evidence>